<feature type="region of interest" description="Disordered" evidence="1">
    <location>
        <begin position="1"/>
        <end position="20"/>
    </location>
</feature>
<proteinExistence type="predicted"/>
<protein>
    <submittedName>
        <fullName evidence="2">Uncharacterized protein</fullName>
    </submittedName>
</protein>
<name>A0A9Q9B5L9_9PEZI</name>
<evidence type="ECO:0000313" key="2">
    <source>
        <dbReference type="EMBL" id="USW59408.1"/>
    </source>
</evidence>
<evidence type="ECO:0000313" key="3">
    <source>
        <dbReference type="Proteomes" id="UP001056384"/>
    </source>
</evidence>
<organism evidence="2 3">
    <name type="scientific">Septoria linicola</name>
    <dbReference type="NCBI Taxonomy" id="215465"/>
    <lineage>
        <taxon>Eukaryota</taxon>
        <taxon>Fungi</taxon>
        <taxon>Dikarya</taxon>
        <taxon>Ascomycota</taxon>
        <taxon>Pezizomycotina</taxon>
        <taxon>Dothideomycetes</taxon>
        <taxon>Dothideomycetidae</taxon>
        <taxon>Mycosphaerellales</taxon>
        <taxon>Mycosphaerellaceae</taxon>
        <taxon>Septoria</taxon>
    </lineage>
</organism>
<keyword evidence="3" id="KW-1185">Reference proteome</keyword>
<feature type="region of interest" description="Disordered" evidence="1">
    <location>
        <begin position="173"/>
        <end position="216"/>
    </location>
</feature>
<gene>
    <name evidence="2" type="ORF">Slin15195_G127270</name>
</gene>
<feature type="region of interest" description="Disordered" evidence="1">
    <location>
        <begin position="112"/>
        <end position="141"/>
    </location>
</feature>
<dbReference type="Proteomes" id="UP001056384">
    <property type="component" value="Chromosome 12"/>
</dbReference>
<sequence>MPHTPAPTRSSTATSSHKPPMVIAGEIWSGVEDDFSRSSTHVHKRYDLCSASVQTTRDAHISEIEHFIGEGVDRRSCLPPTNRCLKIKVKAPSKVQDWSTDLLKMISKGLQGTSVQLSRQKTSTATSEYMHSSSSTKQQPLLRQDHRQSLPTLHQIPPGAKAGVPALKRKSLPCIISGEGSDKSRTSTTKRARTEGPLASGQTSSNNKPTPGLSQLDHTRHKLDIAKAEARVLHLAYSDMPSSEGMNSRCGMKILERAENALDVVKLKLRSTKLEDASVSEVEKSLMRAAAELELQFGKLKYEAAQLRGAEGQRRPTQPSIG</sequence>
<feature type="compositionally biased region" description="Polar residues" evidence="1">
    <location>
        <begin position="200"/>
        <end position="213"/>
    </location>
</feature>
<reference evidence="2" key="1">
    <citation type="submission" date="2022-06" db="EMBL/GenBank/DDBJ databases">
        <title>Complete genome sequences of two strains of the flax pathogen Septoria linicola.</title>
        <authorList>
            <person name="Lapalu N."/>
            <person name="Simon A."/>
            <person name="Demenou B."/>
            <person name="Paumier D."/>
            <person name="Guillot M.-P."/>
            <person name="Gout L."/>
            <person name="Valade R."/>
        </authorList>
    </citation>
    <scope>NUCLEOTIDE SEQUENCE</scope>
    <source>
        <strain evidence="2">SE15195</strain>
    </source>
</reference>
<evidence type="ECO:0000256" key="1">
    <source>
        <dbReference type="SAM" id="MobiDB-lite"/>
    </source>
</evidence>
<dbReference type="EMBL" id="CP099429">
    <property type="protein sequence ID" value="USW59408.1"/>
    <property type="molecule type" value="Genomic_DNA"/>
</dbReference>
<dbReference type="AlphaFoldDB" id="A0A9Q9B5L9"/>
<accession>A0A9Q9B5L9</accession>
<feature type="compositionally biased region" description="Low complexity" evidence="1">
    <location>
        <begin position="1"/>
        <end position="16"/>
    </location>
</feature>